<name>A0AAU8GP25_9VIRU</name>
<sequence length="78" mass="8363">MLAATSALARSIVGDLGLGREALPLGRKSSARGFQLDVLLIDESALPLTGRAYDEIMPCLLGSPVGRVYELREHNPRS</sequence>
<protein>
    <submittedName>
        <fullName evidence="1">Uncharacterized protein</fullName>
    </submittedName>
</protein>
<accession>A0AAU8GP25</accession>
<proteinExistence type="predicted"/>
<dbReference type="EMBL" id="PP750966">
    <property type="protein sequence ID" value="XCH43697.1"/>
    <property type="molecule type" value="Genomic_DNA"/>
</dbReference>
<gene>
    <name evidence="1" type="primary">89</name>
    <name evidence="1" type="ORF">SEA_PHARB_89</name>
</gene>
<reference evidence="1" key="1">
    <citation type="submission" date="2024-04" db="EMBL/GenBank/DDBJ databases">
        <authorList>
            <person name="Bains C."/>
            <person name="Hallett B."/>
            <person name="Lee H."/>
            <person name="Redzematovic E."/>
            <person name="Hutchison K.W."/>
            <person name="Molloy S.D."/>
            <person name="Viland M.D."/>
            <person name="Lewis C.M."/>
            <person name="Garlena R.A."/>
            <person name="Russell D.A."/>
            <person name="Jacobs-Sera D."/>
            <person name="Hatfull G.F."/>
        </authorList>
    </citation>
    <scope>NUCLEOTIDE SEQUENCE</scope>
</reference>
<organism evidence="1">
    <name type="scientific">Mycobacterium phage Pharb</name>
    <dbReference type="NCBI Taxonomy" id="3136626"/>
    <lineage>
        <taxon>Viruses</taxon>
    </lineage>
</organism>
<evidence type="ECO:0000313" key="1">
    <source>
        <dbReference type="EMBL" id="XCH43697.1"/>
    </source>
</evidence>